<gene>
    <name evidence="3" type="ORF">SAMN02745217_04585</name>
</gene>
<keyword evidence="4" id="KW-1185">Reference proteome</keyword>
<evidence type="ECO:0000256" key="1">
    <source>
        <dbReference type="ARBA" id="ARBA00001947"/>
    </source>
</evidence>
<dbReference type="Gene3D" id="3.40.630.10">
    <property type="entry name" value="Zn peptidases"/>
    <property type="match status" value="1"/>
</dbReference>
<dbReference type="PANTHER" id="PTHR42994">
    <property type="entry name" value="PEPTIDASE T"/>
    <property type="match status" value="1"/>
</dbReference>
<dbReference type="STRING" id="1121345.SAMN02745217_04585"/>
<dbReference type="InterPro" id="IPR007484">
    <property type="entry name" value="Peptidase_M28"/>
</dbReference>
<dbReference type="Proteomes" id="UP000184612">
    <property type="component" value="Unassembled WGS sequence"/>
</dbReference>
<dbReference type="EMBL" id="FRFD01000018">
    <property type="protein sequence ID" value="SHO54130.1"/>
    <property type="molecule type" value="Genomic_DNA"/>
</dbReference>
<evidence type="ECO:0000313" key="3">
    <source>
        <dbReference type="EMBL" id="SHO54130.1"/>
    </source>
</evidence>
<evidence type="ECO:0000313" key="4">
    <source>
        <dbReference type="Proteomes" id="UP000184612"/>
    </source>
</evidence>
<name>A0A1M7YNB6_9FIRM</name>
<accession>A0A1M7YNB6</accession>
<protein>
    <recommendedName>
        <fullName evidence="2">Peptidase M28 domain-containing protein</fullName>
    </recommendedName>
</protein>
<dbReference type="OrthoDB" id="8441064at2"/>
<reference evidence="3 4" key="1">
    <citation type="submission" date="2016-12" db="EMBL/GenBank/DDBJ databases">
        <authorList>
            <person name="Song W.-J."/>
            <person name="Kurnit D.M."/>
        </authorList>
    </citation>
    <scope>NUCLEOTIDE SEQUENCE [LARGE SCALE GENOMIC DNA]</scope>
    <source>
        <strain evidence="3 4">DSM 12503</strain>
    </source>
</reference>
<dbReference type="RefSeq" id="WP_073591192.1">
    <property type="nucleotide sequence ID" value="NZ_FRFD01000018.1"/>
</dbReference>
<evidence type="ECO:0000259" key="2">
    <source>
        <dbReference type="Pfam" id="PF04389"/>
    </source>
</evidence>
<organism evidence="3 4">
    <name type="scientific">Anaerocolumna xylanovorans DSM 12503</name>
    <dbReference type="NCBI Taxonomy" id="1121345"/>
    <lineage>
        <taxon>Bacteria</taxon>
        <taxon>Bacillati</taxon>
        <taxon>Bacillota</taxon>
        <taxon>Clostridia</taxon>
        <taxon>Lachnospirales</taxon>
        <taxon>Lachnospiraceae</taxon>
        <taxon>Anaerocolumna</taxon>
    </lineage>
</organism>
<dbReference type="Pfam" id="PF04389">
    <property type="entry name" value="Peptidase_M28"/>
    <property type="match status" value="1"/>
</dbReference>
<dbReference type="PANTHER" id="PTHR42994:SF2">
    <property type="entry name" value="PEPTIDASE"/>
    <property type="match status" value="1"/>
</dbReference>
<feature type="domain" description="Peptidase M28" evidence="2">
    <location>
        <begin position="62"/>
        <end position="159"/>
    </location>
</feature>
<proteinExistence type="predicted"/>
<dbReference type="SUPFAM" id="SSF53187">
    <property type="entry name" value="Zn-dependent exopeptidases"/>
    <property type="match status" value="1"/>
</dbReference>
<dbReference type="AlphaFoldDB" id="A0A1M7YNB6"/>
<comment type="cofactor">
    <cofactor evidence="1">
        <name>Zn(2+)</name>
        <dbReference type="ChEBI" id="CHEBI:29105"/>
    </cofactor>
</comment>
<sequence length="352" mass="39903">MKHIKKQILSNVTERPLANNLERILRMSQKSLKRELAEELKRLGYRDIKAPNGFVYAQGEVPVLLVAHLDTVHKKFVKTICYSRDGNVMMSPEGIGGDDRAGVYMILQIIQNHSCHVLFCEDEEIGGHGARDFANSKIRPNVNYIVEMDRRGSNDAVFYNCANPEFVDFVCSFGFEEAIGSFSDISVIAPRLGIAAVNISAGYYNEHHKHESIDLEAVEHNIARISQMVQTPSEAFEYIERQFYGRLWQNSFEDMSLWDYIDREPEKKETKKLMPLPDFATLQINGQLLAECSRYMLDAQGKVYNYIPELNAAILSENTTAISEAGQSLKFKIGEARLTSVIPLETALELLQ</sequence>